<dbReference type="AlphaFoldDB" id="A0A8S4AGQ5"/>
<comment type="caution">
    <text evidence="1">The sequence shown here is derived from an EMBL/GenBank/DDBJ whole genome shotgun (WGS) entry which is preliminary data.</text>
</comment>
<dbReference type="GO" id="GO:0005790">
    <property type="term" value="C:smooth endoplasmic reticulum"/>
    <property type="evidence" value="ECO:0007669"/>
    <property type="project" value="TreeGrafter"/>
</dbReference>
<accession>A0A8S4AGQ5</accession>
<dbReference type="GO" id="GO:0005219">
    <property type="term" value="F:ryanodine-sensitive calcium-release channel activity"/>
    <property type="evidence" value="ECO:0007669"/>
    <property type="project" value="TreeGrafter"/>
</dbReference>
<dbReference type="GO" id="GO:0042383">
    <property type="term" value="C:sarcolemma"/>
    <property type="evidence" value="ECO:0007669"/>
    <property type="project" value="TreeGrafter"/>
</dbReference>
<dbReference type="GO" id="GO:0014808">
    <property type="term" value="P:release of sequestered calcium ion into cytosol by sarcoplasmic reticulum"/>
    <property type="evidence" value="ECO:0007669"/>
    <property type="project" value="TreeGrafter"/>
</dbReference>
<sequence length="260" mass="29170">MKDMEQDISSIEKRFAYGFLQKLLKWMDIAQEFIAHLEAVVSSGRVEKSPHEQEIKFFAKILLPLVNQYFKNHCLYFLSTPAKVLGSGGHSSNKEKEMIASIFCKLAALVRHRVSLFGTDSGAVVNCLHILSRSLDARTVMKSGPEIVKAGLRQFFESAADDIEKMVENLKLGKVSSRNQGCKGVSQNINYTTTALLPVLTSLFDHIAQHQFGDDVIYLKLKPFPFFSNPSSVDDLQISCYRLMCSIYSLGTVKTPHVEK</sequence>
<dbReference type="Proteomes" id="UP000677803">
    <property type="component" value="Unassembled WGS sequence"/>
</dbReference>
<organism evidence="1 2">
    <name type="scientific">Menidia menidia</name>
    <name type="common">Atlantic silverside</name>
    <dbReference type="NCBI Taxonomy" id="238744"/>
    <lineage>
        <taxon>Eukaryota</taxon>
        <taxon>Metazoa</taxon>
        <taxon>Chordata</taxon>
        <taxon>Craniata</taxon>
        <taxon>Vertebrata</taxon>
        <taxon>Euteleostomi</taxon>
        <taxon>Actinopterygii</taxon>
        <taxon>Neopterygii</taxon>
        <taxon>Teleostei</taxon>
        <taxon>Neoteleostei</taxon>
        <taxon>Acanthomorphata</taxon>
        <taxon>Ovalentaria</taxon>
        <taxon>Atherinomorphae</taxon>
        <taxon>Atheriniformes</taxon>
        <taxon>Atherinopsidae</taxon>
        <taxon>Menidiinae</taxon>
        <taxon>Menidia</taxon>
    </lineage>
</organism>
<reference evidence="1" key="1">
    <citation type="submission" date="2021-05" db="EMBL/GenBank/DDBJ databases">
        <authorList>
            <person name="Tigano A."/>
        </authorList>
    </citation>
    <scope>NUCLEOTIDE SEQUENCE</scope>
</reference>
<dbReference type="GO" id="GO:0033017">
    <property type="term" value="C:sarcoplasmic reticulum membrane"/>
    <property type="evidence" value="ECO:0007669"/>
    <property type="project" value="TreeGrafter"/>
</dbReference>
<proteinExistence type="predicted"/>
<dbReference type="EMBL" id="CAJRST010000592">
    <property type="protein sequence ID" value="CAG5865222.1"/>
    <property type="molecule type" value="Genomic_DNA"/>
</dbReference>
<protein>
    <submittedName>
        <fullName evidence="1">(Atlantic silverside) hypothetical protein</fullName>
    </submittedName>
</protein>
<dbReference type="OrthoDB" id="300855at2759"/>
<dbReference type="GO" id="GO:0006941">
    <property type="term" value="P:striated muscle contraction"/>
    <property type="evidence" value="ECO:0007669"/>
    <property type="project" value="TreeGrafter"/>
</dbReference>
<dbReference type="PANTHER" id="PTHR46399">
    <property type="entry name" value="B30.2/SPRY DOMAIN-CONTAINING PROTEIN"/>
    <property type="match status" value="1"/>
</dbReference>
<dbReference type="InterPro" id="IPR015925">
    <property type="entry name" value="Ryanodine_IP3_receptor"/>
</dbReference>
<evidence type="ECO:0000313" key="1">
    <source>
        <dbReference type="EMBL" id="CAG5865222.1"/>
    </source>
</evidence>
<dbReference type="GO" id="GO:0030018">
    <property type="term" value="C:Z disc"/>
    <property type="evidence" value="ECO:0007669"/>
    <property type="project" value="TreeGrafter"/>
</dbReference>
<dbReference type="PANTHER" id="PTHR46399:SF10">
    <property type="entry name" value="RYANODINE RECEPTOR 1"/>
    <property type="match status" value="1"/>
</dbReference>
<evidence type="ECO:0000313" key="2">
    <source>
        <dbReference type="Proteomes" id="UP000677803"/>
    </source>
</evidence>
<name>A0A8S4AGQ5_9TELE</name>
<keyword evidence="2" id="KW-1185">Reference proteome</keyword>
<dbReference type="GO" id="GO:0034704">
    <property type="term" value="C:calcium channel complex"/>
    <property type="evidence" value="ECO:0007669"/>
    <property type="project" value="TreeGrafter"/>
</dbReference>
<gene>
    <name evidence="1" type="ORF">MMEN_LOCUS1840</name>
</gene>